<proteinExistence type="predicted"/>
<evidence type="ECO:0000313" key="2">
    <source>
        <dbReference type="Proteomes" id="UP000027439"/>
    </source>
</evidence>
<dbReference type="EMBL" id="JFHE01000029">
    <property type="protein sequence ID" value="KDR29809.1"/>
    <property type="molecule type" value="Genomic_DNA"/>
</dbReference>
<accession>A0A069NQA1</accession>
<dbReference type="Proteomes" id="UP000027439">
    <property type="component" value="Unassembled WGS sequence"/>
</dbReference>
<name>A0A069NQA1_9BURK</name>
<reference evidence="1 2" key="1">
    <citation type="submission" date="2014-03" db="EMBL/GenBank/DDBJ databases">
        <title>Draft Genome Sequences of Four Burkholderia Strains.</title>
        <authorList>
            <person name="Liu X.Y."/>
            <person name="Li C.X."/>
            <person name="Xu J.H."/>
        </authorList>
    </citation>
    <scope>NUCLEOTIDE SEQUENCE [LARGE SCALE GENOMIC DNA]</scope>
    <source>
        <strain evidence="1 2">R27</strain>
    </source>
</reference>
<gene>
    <name evidence="1" type="ORF">BG57_15600</name>
</gene>
<dbReference type="AlphaFoldDB" id="A0A069NQA1"/>
<organism evidence="1 2">
    <name type="scientific">Caballeronia grimmiae</name>
    <dbReference type="NCBI Taxonomy" id="1071679"/>
    <lineage>
        <taxon>Bacteria</taxon>
        <taxon>Pseudomonadati</taxon>
        <taxon>Pseudomonadota</taxon>
        <taxon>Betaproteobacteria</taxon>
        <taxon>Burkholderiales</taxon>
        <taxon>Burkholderiaceae</taxon>
        <taxon>Caballeronia</taxon>
    </lineage>
</organism>
<protein>
    <submittedName>
        <fullName evidence="1">Uncharacterized protein</fullName>
    </submittedName>
</protein>
<evidence type="ECO:0000313" key="1">
    <source>
        <dbReference type="EMBL" id="KDR29809.1"/>
    </source>
</evidence>
<sequence length="103" mass="11468">MRALAALASRLRPVAGAQRYLSGLMRVLFQTPVLWFDFARIRLSNALLRIATCCRARPGKIPDRPATARAAAGIAEWLICTAFPFQTFVDTHCRPPVELITRS</sequence>
<dbReference type="STRING" id="1071679.BG57_15600"/>
<comment type="caution">
    <text evidence="1">The sequence shown here is derived from an EMBL/GenBank/DDBJ whole genome shotgun (WGS) entry which is preliminary data.</text>
</comment>